<organism evidence="11 12">
    <name type="scientific">Aliivibrio fischeri</name>
    <name type="common">Vibrio fischeri</name>
    <dbReference type="NCBI Taxonomy" id="668"/>
    <lineage>
        <taxon>Bacteria</taxon>
        <taxon>Pseudomonadati</taxon>
        <taxon>Pseudomonadota</taxon>
        <taxon>Gammaproteobacteria</taxon>
        <taxon>Vibrionales</taxon>
        <taxon>Vibrionaceae</taxon>
        <taxon>Aliivibrio</taxon>
    </lineage>
</organism>
<reference evidence="11 12" key="1">
    <citation type="submission" date="2019-07" db="EMBL/GenBank/DDBJ databases">
        <title>Whole genome shotgun sequence of Aliivibrio fischeri NBRC 101058.</title>
        <authorList>
            <person name="Hosoyama A."/>
            <person name="Uohara A."/>
            <person name="Ohji S."/>
            <person name="Ichikawa N."/>
        </authorList>
    </citation>
    <scope>NUCLEOTIDE SEQUENCE [LARGE SCALE GENOMIC DNA]</scope>
    <source>
        <strain evidence="11 12">NBRC 101058</strain>
    </source>
</reference>
<dbReference type="SMART" id="SM00267">
    <property type="entry name" value="GGDEF"/>
    <property type="match status" value="1"/>
</dbReference>
<feature type="domain" description="GGDEF" evidence="10">
    <location>
        <begin position="375"/>
        <end position="505"/>
    </location>
</feature>
<dbReference type="GO" id="GO:0052621">
    <property type="term" value="F:diguanylate cyclase activity"/>
    <property type="evidence" value="ECO:0007669"/>
    <property type="project" value="UniProtKB-EC"/>
</dbReference>
<feature type="transmembrane region" description="Helical" evidence="8">
    <location>
        <begin position="306"/>
        <end position="327"/>
    </location>
</feature>
<dbReference type="CDD" id="cd01949">
    <property type="entry name" value="GGDEF"/>
    <property type="match status" value="1"/>
</dbReference>
<dbReference type="SMART" id="SM01079">
    <property type="entry name" value="CHASE"/>
    <property type="match status" value="1"/>
</dbReference>
<evidence type="ECO:0000259" key="9">
    <source>
        <dbReference type="PROSITE" id="PS50839"/>
    </source>
</evidence>
<dbReference type="GO" id="GO:0016020">
    <property type="term" value="C:membrane"/>
    <property type="evidence" value="ECO:0007669"/>
    <property type="project" value="UniProtKB-SubCell"/>
</dbReference>
<evidence type="ECO:0000256" key="4">
    <source>
        <dbReference type="ARBA" id="ARBA00022692"/>
    </source>
</evidence>
<dbReference type="InterPro" id="IPR006189">
    <property type="entry name" value="CHASE_dom"/>
</dbReference>
<dbReference type="AlphaFoldDB" id="A0A510UKL5"/>
<evidence type="ECO:0000256" key="6">
    <source>
        <dbReference type="ARBA" id="ARBA00023136"/>
    </source>
</evidence>
<dbReference type="PROSITE" id="PS50887">
    <property type="entry name" value="GGDEF"/>
    <property type="match status" value="1"/>
</dbReference>
<name>A0A510UKL5_ALIFS</name>
<evidence type="ECO:0000259" key="10">
    <source>
        <dbReference type="PROSITE" id="PS50887"/>
    </source>
</evidence>
<comment type="caution">
    <text evidence="11">The sequence shown here is derived from an EMBL/GenBank/DDBJ whole genome shotgun (WGS) entry which is preliminary data.</text>
</comment>
<dbReference type="PANTHER" id="PTHR45138:SF9">
    <property type="entry name" value="DIGUANYLATE CYCLASE DGCM-RELATED"/>
    <property type="match status" value="1"/>
</dbReference>
<protein>
    <recommendedName>
        <fullName evidence="3">diguanylate cyclase</fullName>
        <ecNumber evidence="3">2.7.7.65</ecNumber>
    </recommendedName>
</protein>
<proteinExistence type="predicted"/>
<dbReference type="SUPFAM" id="SSF55073">
    <property type="entry name" value="Nucleotide cyclase"/>
    <property type="match status" value="1"/>
</dbReference>
<dbReference type="NCBIfam" id="TIGR00254">
    <property type="entry name" value="GGDEF"/>
    <property type="match status" value="1"/>
</dbReference>
<comment type="cofactor">
    <cofactor evidence="1">
        <name>Mg(2+)</name>
        <dbReference type="ChEBI" id="CHEBI:18420"/>
    </cofactor>
</comment>
<sequence length="505" mass="58108">MFKSNYFYVMTSFLLALSLGLLSMRFVYLSDLDNNQKNFYKEADRQSALLSMLIEKDIDFIGAGANFYQVGSKKDWSQFPLFADSLLHRSNSLISLQWMEKVEEKDINEHFKQIHKNYPLAQLYTVPKDQPKTYGYVMKNHEPIYIATDIYPRDEKNTPLIGFYSSRERFNLVVEEFLTTGRPSVSDKIRLLQDSLDQSAQKTGMLVYHPVFTSDKTSLKGVMVGVVRITSYFDRLVNSTSLGEELVVRIIDTGFDAGDDPIMYESSTWNNFKGVDYITSVKIENRLWKIEYKSDNKLTEYQRLTLIWLFFGILTISMLIAALTSVVTRDKQRIENLLEIRTKELRYMAMHDDLTGLLNRRAIRDVISRYIEAEKPFALLCFDIDKFKQINDTYGHPEGDEVLRHIGHLMSETLGNNVHVSRLGGDEFSIVLKLNNIDELTLISEQIHDLVATSPTVFNDFEIAQTISLGAVLWQGETLEELLKAADQALYQSKTMGRNQVTIRG</sequence>
<dbReference type="Gene3D" id="3.30.450.350">
    <property type="entry name" value="CHASE domain"/>
    <property type="match status" value="1"/>
</dbReference>
<evidence type="ECO:0000256" key="2">
    <source>
        <dbReference type="ARBA" id="ARBA00004370"/>
    </source>
</evidence>
<dbReference type="Proteomes" id="UP000321787">
    <property type="component" value="Unassembled WGS sequence"/>
</dbReference>
<dbReference type="InterPro" id="IPR000160">
    <property type="entry name" value="GGDEF_dom"/>
</dbReference>
<evidence type="ECO:0000256" key="8">
    <source>
        <dbReference type="SAM" id="Phobius"/>
    </source>
</evidence>
<keyword evidence="5 8" id="KW-1133">Transmembrane helix</keyword>
<evidence type="ECO:0000256" key="5">
    <source>
        <dbReference type="ARBA" id="ARBA00022989"/>
    </source>
</evidence>
<evidence type="ECO:0000256" key="1">
    <source>
        <dbReference type="ARBA" id="ARBA00001946"/>
    </source>
</evidence>
<keyword evidence="6 8" id="KW-0472">Membrane</keyword>
<feature type="domain" description="CHASE" evidence="9">
    <location>
        <begin position="150"/>
        <end position="291"/>
    </location>
</feature>
<keyword evidence="4 8" id="KW-0812">Transmembrane</keyword>
<dbReference type="Pfam" id="PF00990">
    <property type="entry name" value="GGDEF"/>
    <property type="match status" value="1"/>
</dbReference>
<dbReference type="GO" id="GO:0007165">
    <property type="term" value="P:signal transduction"/>
    <property type="evidence" value="ECO:0007669"/>
    <property type="project" value="UniProtKB-ARBA"/>
</dbReference>
<evidence type="ECO:0000313" key="11">
    <source>
        <dbReference type="EMBL" id="GEK15174.1"/>
    </source>
</evidence>
<dbReference type="InterPro" id="IPR029787">
    <property type="entry name" value="Nucleotide_cyclase"/>
</dbReference>
<dbReference type="InterPro" id="IPR050469">
    <property type="entry name" value="Diguanylate_Cyclase"/>
</dbReference>
<dbReference type="EMBL" id="BJTZ01000025">
    <property type="protein sequence ID" value="GEK15174.1"/>
    <property type="molecule type" value="Genomic_DNA"/>
</dbReference>
<gene>
    <name evidence="11" type="ORF">AFI02nite_32100</name>
</gene>
<dbReference type="RefSeq" id="WP_072054645.1">
    <property type="nucleotide sequence ID" value="NZ_BJTZ01000025.1"/>
</dbReference>
<evidence type="ECO:0000256" key="3">
    <source>
        <dbReference type="ARBA" id="ARBA00012528"/>
    </source>
</evidence>
<dbReference type="Gene3D" id="3.30.70.270">
    <property type="match status" value="1"/>
</dbReference>
<comment type="catalytic activity">
    <reaction evidence="7">
        <text>2 GTP = 3',3'-c-di-GMP + 2 diphosphate</text>
        <dbReference type="Rhea" id="RHEA:24898"/>
        <dbReference type="ChEBI" id="CHEBI:33019"/>
        <dbReference type="ChEBI" id="CHEBI:37565"/>
        <dbReference type="ChEBI" id="CHEBI:58805"/>
        <dbReference type="EC" id="2.7.7.65"/>
    </reaction>
</comment>
<evidence type="ECO:0000313" key="12">
    <source>
        <dbReference type="Proteomes" id="UP000321787"/>
    </source>
</evidence>
<dbReference type="InterPro" id="IPR043128">
    <property type="entry name" value="Rev_trsase/Diguanyl_cyclase"/>
</dbReference>
<dbReference type="PROSITE" id="PS50839">
    <property type="entry name" value="CHASE"/>
    <property type="match status" value="1"/>
</dbReference>
<dbReference type="EC" id="2.7.7.65" evidence="3"/>
<comment type="subcellular location">
    <subcellularLocation>
        <location evidence="2">Membrane</location>
    </subcellularLocation>
</comment>
<dbReference type="Pfam" id="PF03924">
    <property type="entry name" value="CHASE"/>
    <property type="match status" value="1"/>
</dbReference>
<dbReference type="PANTHER" id="PTHR45138">
    <property type="entry name" value="REGULATORY COMPONENTS OF SENSORY TRANSDUCTION SYSTEM"/>
    <property type="match status" value="1"/>
</dbReference>
<evidence type="ECO:0000256" key="7">
    <source>
        <dbReference type="ARBA" id="ARBA00034247"/>
    </source>
</evidence>
<dbReference type="FunFam" id="3.30.70.270:FF:000001">
    <property type="entry name" value="Diguanylate cyclase domain protein"/>
    <property type="match status" value="1"/>
</dbReference>
<dbReference type="InterPro" id="IPR042240">
    <property type="entry name" value="CHASE_sf"/>
</dbReference>
<accession>A0A510UKL5</accession>